<dbReference type="EMBL" id="JAANBB010000066">
    <property type="protein sequence ID" value="KAF7552107.1"/>
    <property type="molecule type" value="Genomic_DNA"/>
</dbReference>
<evidence type="ECO:0000313" key="1">
    <source>
        <dbReference type="EMBL" id="KAF7552107.1"/>
    </source>
</evidence>
<dbReference type="AlphaFoldDB" id="A0A9P5H8K8"/>
<evidence type="ECO:0000313" key="2">
    <source>
        <dbReference type="Proteomes" id="UP000722485"/>
    </source>
</evidence>
<name>A0A9P5H8K8_9HYPO</name>
<gene>
    <name evidence="1" type="ORF">G7Z17_g4543</name>
</gene>
<sequence>MTYDQSQLSLIKCGGIVSYLEGRNNIVLPDDLVTSNTLTELNVRVRRLENTLVVIPPPPSLEPTWDSLALRICRIKQKTDSSLPTRRTNESDFASMVPDTLEISIETLQMICADLTRPPHPAMPPPTWPKLIEDDQMLDVIRQRLCHAAGRNRIIVDPIPITRIEIYAQLIGMTLKFEDGDFPYLRGAGLSQPPSSTTQRLSSRA</sequence>
<proteinExistence type="predicted"/>
<comment type="caution">
    <text evidence="1">The sequence shown here is derived from an EMBL/GenBank/DDBJ whole genome shotgun (WGS) entry which is preliminary data.</text>
</comment>
<protein>
    <submittedName>
        <fullName evidence="1">Uncharacterized protein</fullName>
    </submittedName>
</protein>
<organism evidence="1 2">
    <name type="scientific">Cylindrodendrum hubeiense</name>
    <dbReference type="NCBI Taxonomy" id="595255"/>
    <lineage>
        <taxon>Eukaryota</taxon>
        <taxon>Fungi</taxon>
        <taxon>Dikarya</taxon>
        <taxon>Ascomycota</taxon>
        <taxon>Pezizomycotina</taxon>
        <taxon>Sordariomycetes</taxon>
        <taxon>Hypocreomycetidae</taxon>
        <taxon>Hypocreales</taxon>
        <taxon>Nectriaceae</taxon>
        <taxon>Cylindrodendrum</taxon>
    </lineage>
</organism>
<accession>A0A9P5H8K8</accession>
<dbReference type="Proteomes" id="UP000722485">
    <property type="component" value="Unassembled WGS sequence"/>
</dbReference>
<reference evidence="1" key="1">
    <citation type="submission" date="2020-03" db="EMBL/GenBank/DDBJ databases">
        <title>Draft Genome Sequence of Cylindrodendrum hubeiense.</title>
        <authorList>
            <person name="Buettner E."/>
            <person name="Kellner H."/>
        </authorList>
    </citation>
    <scope>NUCLEOTIDE SEQUENCE</scope>
    <source>
        <strain evidence="1">IHI 201604</strain>
    </source>
</reference>
<keyword evidence="2" id="KW-1185">Reference proteome</keyword>
<dbReference type="OrthoDB" id="5148843at2759"/>